<keyword evidence="11 12" id="KW-0804">Transcription</keyword>
<evidence type="ECO:0000256" key="8">
    <source>
        <dbReference type="ARBA" id="ARBA00022833"/>
    </source>
</evidence>
<evidence type="ECO:0000256" key="9">
    <source>
        <dbReference type="ARBA" id="ARBA00023015"/>
    </source>
</evidence>
<organism evidence="13 14">
    <name type="scientific">Marinobacterium zhoushanense</name>
    <dbReference type="NCBI Taxonomy" id="1679163"/>
    <lineage>
        <taxon>Bacteria</taxon>
        <taxon>Pseudomonadati</taxon>
        <taxon>Pseudomonadota</taxon>
        <taxon>Gammaproteobacteria</taxon>
        <taxon>Oceanospirillales</taxon>
        <taxon>Oceanospirillaceae</taxon>
        <taxon>Marinobacterium</taxon>
    </lineage>
</organism>
<dbReference type="InterPro" id="IPR043135">
    <property type="entry name" value="Fur_C"/>
</dbReference>
<accession>A0ABQ1KHH4</accession>
<dbReference type="Gene3D" id="3.30.1490.190">
    <property type="match status" value="1"/>
</dbReference>
<dbReference type="InterPro" id="IPR002481">
    <property type="entry name" value="FUR"/>
</dbReference>
<dbReference type="Gene3D" id="1.10.10.10">
    <property type="entry name" value="Winged helix-like DNA-binding domain superfamily/Winged helix DNA-binding domain"/>
    <property type="match status" value="1"/>
</dbReference>
<evidence type="ECO:0000256" key="4">
    <source>
        <dbReference type="ARBA" id="ARBA00020910"/>
    </source>
</evidence>
<evidence type="ECO:0000256" key="1">
    <source>
        <dbReference type="ARBA" id="ARBA00004496"/>
    </source>
</evidence>
<keyword evidence="10 12" id="KW-0238">DNA-binding</keyword>
<evidence type="ECO:0000256" key="7">
    <source>
        <dbReference type="ARBA" id="ARBA00022723"/>
    </source>
</evidence>
<evidence type="ECO:0000256" key="2">
    <source>
        <dbReference type="ARBA" id="ARBA00007957"/>
    </source>
</evidence>
<protein>
    <recommendedName>
        <fullName evidence="4 12">Ferric uptake regulation protein</fullName>
    </recommendedName>
</protein>
<dbReference type="PANTHER" id="PTHR33202">
    <property type="entry name" value="ZINC UPTAKE REGULATION PROTEIN"/>
    <property type="match status" value="1"/>
</dbReference>
<keyword evidence="5 12" id="KW-0963">Cytoplasm</keyword>
<reference evidence="14" key="1">
    <citation type="journal article" date="2019" name="Int. J. Syst. Evol. Microbiol.">
        <title>The Global Catalogue of Microorganisms (GCM) 10K type strain sequencing project: providing services to taxonomists for standard genome sequencing and annotation.</title>
        <authorList>
            <consortium name="The Broad Institute Genomics Platform"/>
            <consortium name="The Broad Institute Genome Sequencing Center for Infectious Disease"/>
            <person name="Wu L."/>
            <person name="Ma J."/>
        </authorList>
    </citation>
    <scope>NUCLEOTIDE SEQUENCE [LARGE SCALE GENOMIC DNA]</scope>
    <source>
        <strain evidence="14">CGMCC 1.15341</strain>
    </source>
</reference>
<keyword evidence="12" id="KW-0408">Iron</keyword>
<comment type="subcellular location">
    <subcellularLocation>
        <location evidence="1 12">Cytoplasm</location>
    </subcellularLocation>
</comment>
<comment type="similarity">
    <text evidence="2 12">Belongs to the Fur family.</text>
</comment>
<dbReference type="EMBL" id="BMIJ01000005">
    <property type="protein sequence ID" value="GGB99461.1"/>
    <property type="molecule type" value="Genomic_DNA"/>
</dbReference>
<evidence type="ECO:0000256" key="3">
    <source>
        <dbReference type="ARBA" id="ARBA00011738"/>
    </source>
</evidence>
<evidence type="ECO:0000256" key="12">
    <source>
        <dbReference type="RuleBase" id="RU364037"/>
    </source>
</evidence>
<dbReference type="NCBIfam" id="NF006999">
    <property type="entry name" value="PRK09462.1"/>
    <property type="match status" value="1"/>
</dbReference>
<dbReference type="PANTHER" id="PTHR33202:SF2">
    <property type="entry name" value="FERRIC UPTAKE REGULATION PROTEIN"/>
    <property type="match status" value="1"/>
</dbReference>
<dbReference type="Proteomes" id="UP000629025">
    <property type="component" value="Unassembled WGS sequence"/>
</dbReference>
<proteinExistence type="inferred from homology"/>
<evidence type="ECO:0000256" key="11">
    <source>
        <dbReference type="ARBA" id="ARBA00023163"/>
    </source>
</evidence>
<evidence type="ECO:0000313" key="13">
    <source>
        <dbReference type="EMBL" id="GGB99461.1"/>
    </source>
</evidence>
<comment type="subunit">
    <text evidence="3 12">Homodimer.</text>
</comment>
<dbReference type="CDD" id="cd07153">
    <property type="entry name" value="Fur_like"/>
    <property type="match status" value="1"/>
</dbReference>
<dbReference type="SUPFAM" id="SSF46785">
    <property type="entry name" value="Winged helix' DNA-binding domain"/>
    <property type="match status" value="1"/>
</dbReference>
<dbReference type="Pfam" id="PF01475">
    <property type="entry name" value="FUR"/>
    <property type="match status" value="1"/>
</dbReference>
<keyword evidence="7 12" id="KW-0479">Metal-binding</keyword>
<evidence type="ECO:0000256" key="10">
    <source>
        <dbReference type="ARBA" id="ARBA00023125"/>
    </source>
</evidence>
<gene>
    <name evidence="12 13" type="primary">fur</name>
    <name evidence="13" type="ORF">GCM10011352_27060</name>
</gene>
<dbReference type="InterPro" id="IPR036388">
    <property type="entry name" value="WH-like_DNA-bd_sf"/>
</dbReference>
<evidence type="ECO:0000313" key="14">
    <source>
        <dbReference type="Proteomes" id="UP000629025"/>
    </source>
</evidence>
<name>A0ABQ1KHH4_9GAMM</name>
<keyword evidence="14" id="KW-1185">Reference proteome</keyword>
<keyword evidence="6 12" id="KW-0678">Repressor</keyword>
<evidence type="ECO:0000256" key="5">
    <source>
        <dbReference type="ARBA" id="ARBA00022490"/>
    </source>
</evidence>
<keyword evidence="8 12" id="KW-0862">Zinc</keyword>
<keyword evidence="9 12" id="KW-0805">Transcription regulation</keyword>
<sequence length="154" mass="17582">MPFVNRIAIRDKNMALENQELRKAGLKITLPRVKIYQILERAGEGEHFSAEDIYKMLMETGEDVGLATVYRVLTQFEAAGLVSRHHFEGGHSVFELARDEHHDHVVCVKCGKVREFVDPDLTIRLDEIADELGFTVTDRTLYLYGVCRDGCEDQ</sequence>
<dbReference type="InterPro" id="IPR036390">
    <property type="entry name" value="WH_DNA-bd_sf"/>
</dbReference>
<evidence type="ECO:0000256" key="6">
    <source>
        <dbReference type="ARBA" id="ARBA00022491"/>
    </source>
</evidence>
<comment type="caution">
    <text evidence="13">The sequence shown here is derived from an EMBL/GenBank/DDBJ whole genome shotgun (WGS) entry which is preliminary data.</text>
</comment>